<dbReference type="OrthoDB" id="1728974at2759"/>
<dbReference type="GO" id="GO:0004856">
    <property type="term" value="F:D-xylulokinase activity"/>
    <property type="evidence" value="ECO:0007669"/>
    <property type="project" value="TreeGrafter"/>
</dbReference>
<dbReference type="InParanoid" id="C5KXX4"/>
<dbReference type="InterPro" id="IPR043129">
    <property type="entry name" value="ATPase_NBD"/>
</dbReference>
<dbReference type="PANTHER" id="PTHR10196">
    <property type="entry name" value="SUGAR KINASE"/>
    <property type="match status" value="1"/>
</dbReference>
<dbReference type="EMBL" id="GG677258">
    <property type="protein sequence ID" value="EER10669.1"/>
    <property type="molecule type" value="Genomic_DNA"/>
</dbReference>
<evidence type="ECO:0000256" key="1">
    <source>
        <dbReference type="ARBA" id="ARBA00009156"/>
    </source>
</evidence>
<name>C5KXX4_PERM5</name>
<feature type="non-terminal residue" evidence="4">
    <location>
        <position position="331"/>
    </location>
</feature>
<dbReference type="GO" id="GO:0005997">
    <property type="term" value="P:xylulose metabolic process"/>
    <property type="evidence" value="ECO:0007669"/>
    <property type="project" value="TreeGrafter"/>
</dbReference>
<keyword evidence="5" id="KW-1185">Reference proteome</keyword>
<organism evidence="5">
    <name type="scientific">Perkinsus marinus (strain ATCC 50983 / TXsc)</name>
    <dbReference type="NCBI Taxonomy" id="423536"/>
    <lineage>
        <taxon>Eukaryota</taxon>
        <taxon>Sar</taxon>
        <taxon>Alveolata</taxon>
        <taxon>Perkinsozoa</taxon>
        <taxon>Perkinsea</taxon>
        <taxon>Perkinsida</taxon>
        <taxon>Perkinsidae</taxon>
        <taxon>Perkinsus</taxon>
    </lineage>
</organism>
<comment type="similarity">
    <text evidence="1">Belongs to the FGGY kinase family.</text>
</comment>
<keyword evidence="2" id="KW-0808">Transferase</keyword>
<evidence type="ECO:0000256" key="2">
    <source>
        <dbReference type="ARBA" id="ARBA00022679"/>
    </source>
</evidence>
<gene>
    <name evidence="4" type="ORF">Pmar_PMAR027157</name>
</gene>
<protein>
    <submittedName>
        <fullName evidence="4">Xylulose kinase, putative</fullName>
    </submittedName>
</protein>
<dbReference type="GeneID" id="9038905"/>
<evidence type="ECO:0000313" key="4">
    <source>
        <dbReference type="EMBL" id="EER10669.1"/>
    </source>
</evidence>
<dbReference type="Proteomes" id="UP000007800">
    <property type="component" value="Unassembled WGS sequence"/>
</dbReference>
<dbReference type="PANTHER" id="PTHR10196:SF57">
    <property type="entry name" value="XYLULOSE KINASE"/>
    <property type="match status" value="1"/>
</dbReference>
<dbReference type="SUPFAM" id="SSF53067">
    <property type="entry name" value="Actin-like ATPase domain"/>
    <property type="match status" value="1"/>
</dbReference>
<dbReference type="AlphaFoldDB" id="C5KXX4"/>
<dbReference type="GO" id="GO:0005829">
    <property type="term" value="C:cytosol"/>
    <property type="evidence" value="ECO:0007669"/>
    <property type="project" value="TreeGrafter"/>
</dbReference>
<sequence>MDSPLFLGFDVSTQSCKAVVVDGNLNTVFSTSLNFDKDLPQYHTINGVSIKDSSGVAKSPSAMFSSALQLSIERLRRAGCPLKRIVCISGSGQQHGSVYLAATAINGLLPDDDDTDDDEDLGEWQLEHGLFAMKDGPIWMDTSTSEECRQLAHCVGGDDNLAKLTGSKAWESFCAGVLLGRPTRVDYSDAAGMNMMELSSLNWSRPICDFIDGKSADALTTRLGGQPADPMAIAGSISTYWQHRYGFSPSCTVNYWSGDNPCAAAGMGLLNSGDILVSLGTSDTCLCVLPSMPVSPPPSAFIFPHPVKPGSFIAMLVYTNGDVTRRTVKGN</sequence>
<dbReference type="OMA" id="FRHTERI"/>
<evidence type="ECO:0000256" key="3">
    <source>
        <dbReference type="ARBA" id="ARBA00022777"/>
    </source>
</evidence>
<dbReference type="Gene3D" id="3.30.420.40">
    <property type="match status" value="3"/>
</dbReference>
<reference evidence="4 5" key="1">
    <citation type="submission" date="2008-07" db="EMBL/GenBank/DDBJ databases">
        <authorList>
            <person name="El-Sayed N."/>
            <person name="Caler E."/>
            <person name="Inman J."/>
            <person name="Amedeo P."/>
            <person name="Hass B."/>
            <person name="Wortman J."/>
        </authorList>
    </citation>
    <scope>NUCLEOTIDE SEQUENCE [LARGE SCALE GENOMIC DNA]</scope>
    <source>
        <strain evidence="5">ATCC 50983 / TXsc</strain>
    </source>
</reference>
<evidence type="ECO:0000313" key="5">
    <source>
        <dbReference type="Proteomes" id="UP000007800"/>
    </source>
</evidence>
<proteinExistence type="inferred from homology"/>
<dbReference type="RefSeq" id="XP_002778874.1">
    <property type="nucleotide sequence ID" value="XM_002778828.1"/>
</dbReference>
<keyword evidence="3 4" id="KW-0418">Kinase</keyword>
<accession>C5KXX4</accession>